<proteinExistence type="predicted"/>
<evidence type="ECO:0000256" key="8">
    <source>
        <dbReference type="SAM" id="Phobius"/>
    </source>
</evidence>
<name>A0A7S1AGP5_NOCSC</name>
<protein>
    <submittedName>
        <fullName evidence="9">Uncharacterized protein</fullName>
    </submittedName>
</protein>
<evidence type="ECO:0000256" key="4">
    <source>
        <dbReference type="ARBA" id="ARBA00022989"/>
    </source>
</evidence>
<reference evidence="9" key="1">
    <citation type="submission" date="2021-01" db="EMBL/GenBank/DDBJ databases">
        <authorList>
            <person name="Corre E."/>
            <person name="Pelletier E."/>
            <person name="Niang G."/>
            <person name="Scheremetjew M."/>
            <person name="Finn R."/>
            <person name="Kale V."/>
            <person name="Holt S."/>
            <person name="Cochrane G."/>
            <person name="Meng A."/>
            <person name="Brown T."/>
            <person name="Cohen L."/>
        </authorList>
    </citation>
    <scope>NUCLEOTIDE SEQUENCE</scope>
</reference>
<evidence type="ECO:0000256" key="2">
    <source>
        <dbReference type="ARBA" id="ARBA00022448"/>
    </source>
</evidence>
<organism evidence="9">
    <name type="scientific">Noctiluca scintillans</name>
    <name type="common">Sea sparkle</name>
    <name type="synonym">Red tide dinoflagellate</name>
    <dbReference type="NCBI Taxonomy" id="2966"/>
    <lineage>
        <taxon>Eukaryota</taxon>
        <taxon>Sar</taxon>
        <taxon>Alveolata</taxon>
        <taxon>Dinophyceae</taxon>
        <taxon>Noctilucales</taxon>
        <taxon>Noctilucaceae</taxon>
        <taxon>Noctiluca</taxon>
    </lineage>
</organism>
<dbReference type="EMBL" id="HBFQ01038503">
    <property type="protein sequence ID" value="CAD8852953.1"/>
    <property type="molecule type" value="Transcribed_RNA"/>
</dbReference>
<dbReference type="AlphaFoldDB" id="A0A7S1AGP5"/>
<feature type="transmembrane region" description="Helical" evidence="8">
    <location>
        <begin position="50"/>
        <end position="70"/>
    </location>
</feature>
<keyword evidence="4 8" id="KW-1133">Transmembrane helix</keyword>
<dbReference type="Pfam" id="PF25539">
    <property type="entry name" value="Bestrophin_2"/>
    <property type="match status" value="1"/>
</dbReference>
<gene>
    <name evidence="9" type="ORF">NSCI0253_LOCUS27303</name>
</gene>
<evidence type="ECO:0000256" key="6">
    <source>
        <dbReference type="ARBA" id="ARBA00023136"/>
    </source>
</evidence>
<feature type="region of interest" description="Disordered" evidence="7">
    <location>
        <begin position="187"/>
        <end position="217"/>
    </location>
</feature>
<feature type="transmembrane region" description="Helical" evidence="8">
    <location>
        <begin position="20"/>
        <end position="43"/>
    </location>
</feature>
<evidence type="ECO:0000256" key="3">
    <source>
        <dbReference type="ARBA" id="ARBA00022692"/>
    </source>
</evidence>
<dbReference type="GO" id="GO:0005254">
    <property type="term" value="F:chloride channel activity"/>
    <property type="evidence" value="ECO:0007669"/>
    <property type="project" value="InterPro"/>
</dbReference>
<accession>A0A7S1AGP5</accession>
<dbReference type="PANTHER" id="PTHR33281:SF20">
    <property type="match status" value="1"/>
</dbReference>
<keyword evidence="5" id="KW-0406">Ion transport</keyword>
<keyword evidence="2" id="KW-0813">Transport</keyword>
<keyword evidence="3 8" id="KW-0812">Transmembrane</keyword>
<comment type="subcellular location">
    <subcellularLocation>
        <location evidence="1">Membrane</location>
        <topology evidence="1">Multi-pass membrane protein</topology>
    </subcellularLocation>
</comment>
<sequence>MGTAMMHYHDAMKCVEVPFPFPYTACTDILLIIHWAVTPLVLCSWTSGPLWAALFTFIMVFVLWSLHFIAGELENPFGCDVNDLHMTEMQREINMNLIRLVKDGNRQTPRLCVDHRIAALRLSDELLVGKSFKELFQKTVLSSAELKRVQETLPITTRPLDFDIQSPEVSVTLTAHDDVDGCLNVTSPSEETPPIAEPPSKTRTPHGSCHSEGSHLSGESIFRSEGSLEISALRSVNMDLPRLSRHCSVLRGPNMVMGGSWIHGDHDE</sequence>
<evidence type="ECO:0000256" key="1">
    <source>
        <dbReference type="ARBA" id="ARBA00004141"/>
    </source>
</evidence>
<evidence type="ECO:0000313" key="9">
    <source>
        <dbReference type="EMBL" id="CAD8852953.1"/>
    </source>
</evidence>
<dbReference type="GO" id="GO:0016020">
    <property type="term" value="C:membrane"/>
    <property type="evidence" value="ECO:0007669"/>
    <property type="project" value="UniProtKB-SubCell"/>
</dbReference>
<dbReference type="InterPro" id="IPR044669">
    <property type="entry name" value="YneE/VCCN1/2-like"/>
</dbReference>
<keyword evidence="6 8" id="KW-0472">Membrane</keyword>
<evidence type="ECO:0000256" key="5">
    <source>
        <dbReference type="ARBA" id="ARBA00023065"/>
    </source>
</evidence>
<evidence type="ECO:0000256" key="7">
    <source>
        <dbReference type="SAM" id="MobiDB-lite"/>
    </source>
</evidence>
<dbReference type="PANTHER" id="PTHR33281">
    <property type="entry name" value="UPF0187 PROTEIN YNEE"/>
    <property type="match status" value="1"/>
</dbReference>